<dbReference type="AlphaFoldDB" id="A0A7W7EW84"/>
<gene>
    <name evidence="5" type="ORF">GGQ96_000414</name>
</gene>
<reference evidence="5 6" key="1">
    <citation type="submission" date="2020-08" db="EMBL/GenBank/DDBJ databases">
        <title>Genomic Encyclopedia of Type Strains, Phase IV (KMG-IV): sequencing the most valuable type-strain genomes for metagenomic binning, comparative biology and taxonomic classification.</title>
        <authorList>
            <person name="Goeker M."/>
        </authorList>
    </citation>
    <scope>NUCLEOTIDE SEQUENCE [LARGE SCALE GENOMIC DNA]</scope>
    <source>
        <strain evidence="5 6">DSM 15867</strain>
    </source>
</reference>
<dbReference type="InterPro" id="IPR033140">
    <property type="entry name" value="Lipase_GDXG_put_SER_AS"/>
</dbReference>
<dbReference type="SUPFAM" id="SSF53474">
    <property type="entry name" value="alpha/beta-Hydrolases"/>
    <property type="match status" value="1"/>
</dbReference>
<feature type="active site" evidence="3">
    <location>
        <position position="176"/>
    </location>
</feature>
<evidence type="ECO:0000313" key="6">
    <source>
        <dbReference type="Proteomes" id="UP000574769"/>
    </source>
</evidence>
<comment type="caution">
    <text evidence="5">The sequence shown here is derived from an EMBL/GenBank/DDBJ whole genome shotgun (WGS) entry which is preliminary data.</text>
</comment>
<evidence type="ECO:0000256" key="1">
    <source>
        <dbReference type="ARBA" id="ARBA00010515"/>
    </source>
</evidence>
<dbReference type="InterPro" id="IPR013094">
    <property type="entry name" value="AB_hydrolase_3"/>
</dbReference>
<proteinExistence type="inferred from homology"/>
<dbReference type="PANTHER" id="PTHR48081">
    <property type="entry name" value="AB HYDROLASE SUPERFAMILY PROTEIN C4A8.06C"/>
    <property type="match status" value="1"/>
</dbReference>
<name>A0A7W7EW84_9SPHN</name>
<evidence type="ECO:0000256" key="2">
    <source>
        <dbReference type="ARBA" id="ARBA00022801"/>
    </source>
</evidence>
<evidence type="ECO:0000256" key="3">
    <source>
        <dbReference type="PROSITE-ProRule" id="PRU10038"/>
    </source>
</evidence>
<dbReference type="Pfam" id="PF07859">
    <property type="entry name" value="Abhydrolase_3"/>
    <property type="match status" value="1"/>
</dbReference>
<feature type="domain" description="Alpha/beta hydrolase fold-3" evidence="4">
    <location>
        <begin position="103"/>
        <end position="303"/>
    </location>
</feature>
<dbReference type="PROSITE" id="PS01174">
    <property type="entry name" value="LIPASE_GDXG_SER"/>
    <property type="match status" value="1"/>
</dbReference>
<protein>
    <submittedName>
        <fullName evidence="5">Acetyl esterase/lipase</fullName>
    </submittedName>
</protein>
<dbReference type="GO" id="GO:0016787">
    <property type="term" value="F:hydrolase activity"/>
    <property type="evidence" value="ECO:0007669"/>
    <property type="project" value="UniProtKB-KW"/>
</dbReference>
<dbReference type="InterPro" id="IPR029058">
    <property type="entry name" value="AB_hydrolase_fold"/>
</dbReference>
<accession>A0A7W7EW84</accession>
<keyword evidence="2" id="KW-0378">Hydrolase</keyword>
<dbReference type="EMBL" id="JACHNY010000001">
    <property type="protein sequence ID" value="MBB4616308.1"/>
    <property type="molecule type" value="Genomic_DNA"/>
</dbReference>
<comment type="similarity">
    <text evidence="1">Belongs to the 'GDXG' lipolytic enzyme family.</text>
</comment>
<dbReference type="InterPro" id="IPR050300">
    <property type="entry name" value="GDXG_lipolytic_enzyme"/>
</dbReference>
<dbReference type="PANTHER" id="PTHR48081:SF8">
    <property type="entry name" value="ALPHA_BETA HYDROLASE FOLD-3 DOMAIN-CONTAINING PROTEIN-RELATED"/>
    <property type="match status" value="1"/>
</dbReference>
<organism evidence="5 6">
    <name type="scientific">Sphingomonas abaci</name>
    <dbReference type="NCBI Taxonomy" id="237611"/>
    <lineage>
        <taxon>Bacteria</taxon>
        <taxon>Pseudomonadati</taxon>
        <taxon>Pseudomonadota</taxon>
        <taxon>Alphaproteobacteria</taxon>
        <taxon>Sphingomonadales</taxon>
        <taxon>Sphingomonadaceae</taxon>
        <taxon>Sphingomonas</taxon>
    </lineage>
</organism>
<dbReference type="Proteomes" id="UP000574769">
    <property type="component" value="Unassembled WGS sequence"/>
</dbReference>
<evidence type="ECO:0000259" key="4">
    <source>
        <dbReference type="Pfam" id="PF07859"/>
    </source>
</evidence>
<evidence type="ECO:0000313" key="5">
    <source>
        <dbReference type="EMBL" id="MBB4616308.1"/>
    </source>
</evidence>
<dbReference type="Gene3D" id="3.40.50.1820">
    <property type="entry name" value="alpha/beta hydrolase"/>
    <property type="match status" value="1"/>
</dbReference>
<keyword evidence="6" id="KW-1185">Reference proteome</keyword>
<sequence length="323" mass="35006">MKRGLALLAAAAVIPLAGLLARGWSRSPGASLPMRSAALIVKARGNRLADPERFRAAILARSYPTVPNLPAAMHTRFNVREEEVAGRRTVMVAPRADASRWVILYNHGGAYVNELVEPHWAIVQALVEATGATVVVPIYPLSPESDNRAAFPYLMAVYRHILETTDAKHVVLAGDSAGGGLALGEAIEFRRLGLPTPGRIILFSPWLDLTLADRAARDVEKHDVMLGIDALRLCGQWWAGGDDPKSPRLSPLYADLAGMPPIDIYQGTADLLVVDVRSFVSKAREAGVLGDYGEYPDAFHVFVGATFTPEARDVFKRIGQTLI</sequence>
<dbReference type="RefSeq" id="WP_184111041.1">
    <property type="nucleotide sequence ID" value="NZ_JACHNY010000001.1"/>
</dbReference>